<accession>A0A0P7UX39</accession>
<dbReference type="PANTHER" id="PTHR13318:SF254">
    <property type="entry name" value="PROTEIN AMN1 HOMOLOG"/>
    <property type="match status" value="1"/>
</dbReference>
<dbReference type="InterPro" id="IPR057207">
    <property type="entry name" value="FBXL15_LRR"/>
</dbReference>
<evidence type="ECO:0000256" key="2">
    <source>
        <dbReference type="ARBA" id="ARBA00039628"/>
    </source>
</evidence>
<sequence length="301" mass="32790">MTFPLTRAEIANPGIPVLLKSLGCVARHADRFHGDIKALPLEIKDKLVRLMTSHGKVNDFNISELLHPLLTTLDLQNCEVSDSALQQIHCHQLRRILLRRCRSVTTEGVKALASSCPGLQVVDLSGCSFVTDEGIQALATGCRHLEVISLRGCSELSSAALLALSQNCRLLHSIYISETRVTDDGVVGLATGLCSNTIKELQMARCQFLTDRSVMAVLRNCGNIRIFIFHGCPLITDHAREALQNLTGPDKIQQVAPSRVSDQHLCTLGPDAGLEPDVQAVCQGLFIEHVPQQDEIPPLGL</sequence>
<comment type="caution">
    <text evidence="4">The sequence shown here is derived from an EMBL/GenBank/DDBJ whole genome shotgun (WGS) entry which is preliminary data.</text>
</comment>
<evidence type="ECO:0000313" key="5">
    <source>
        <dbReference type="Proteomes" id="UP000034805"/>
    </source>
</evidence>
<gene>
    <name evidence="4" type="ORF">Z043_116980</name>
</gene>
<dbReference type="AlphaFoldDB" id="A0A0P7UX39"/>
<evidence type="ECO:0000259" key="3">
    <source>
        <dbReference type="Pfam" id="PF25372"/>
    </source>
</evidence>
<dbReference type="EMBL" id="JARO02006883">
    <property type="protein sequence ID" value="KPP64651.1"/>
    <property type="molecule type" value="Genomic_DNA"/>
</dbReference>
<feature type="domain" description="F-box/LRR-repeat protein 15-like leucin rich repeat" evidence="3">
    <location>
        <begin position="53"/>
        <end position="246"/>
    </location>
</feature>
<comment type="similarity">
    <text evidence="1">Belongs to the AMN1 family.</text>
</comment>
<dbReference type="GO" id="GO:0031146">
    <property type="term" value="P:SCF-dependent proteasomal ubiquitin-dependent protein catabolic process"/>
    <property type="evidence" value="ECO:0007669"/>
    <property type="project" value="TreeGrafter"/>
</dbReference>
<dbReference type="GO" id="GO:0019005">
    <property type="term" value="C:SCF ubiquitin ligase complex"/>
    <property type="evidence" value="ECO:0007669"/>
    <property type="project" value="TreeGrafter"/>
</dbReference>
<proteinExistence type="inferred from homology"/>
<protein>
    <recommendedName>
        <fullName evidence="2">Protein AMN1 homolog</fullName>
    </recommendedName>
</protein>
<evidence type="ECO:0000256" key="1">
    <source>
        <dbReference type="ARBA" id="ARBA00038257"/>
    </source>
</evidence>
<dbReference type="InterPro" id="IPR006553">
    <property type="entry name" value="Leu-rich_rpt_Cys-con_subtyp"/>
</dbReference>
<dbReference type="Gene3D" id="3.80.10.10">
    <property type="entry name" value="Ribonuclease Inhibitor"/>
    <property type="match status" value="1"/>
</dbReference>
<dbReference type="PANTHER" id="PTHR13318">
    <property type="entry name" value="PARTNER OF PAIRED, ISOFORM B-RELATED"/>
    <property type="match status" value="1"/>
</dbReference>
<organism evidence="4 5">
    <name type="scientific">Scleropages formosus</name>
    <name type="common">Asian bonytongue</name>
    <name type="synonym">Osteoglossum formosum</name>
    <dbReference type="NCBI Taxonomy" id="113540"/>
    <lineage>
        <taxon>Eukaryota</taxon>
        <taxon>Metazoa</taxon>
        <taxon>Chordata</taxon>
        <taxon>Craniata</taxon>
        <taxon>Vertebrata</taxon>
        <taxon>Euteleostomi</taxon>
        <taxon>Actinopterygii</taxon>
        <taxon>Neopterygii</taxon>
        <taxon>Teleostei</taxon>
        <taxon>Osteoglossocephala</taxon>
        <taxon>Osteoglossomorpha</taxon>
        <taxon>Osteoglossiformes</taxon>
        <taxon>Osteoglossidae</taxon>
        <taxon>Scleropages</taxon>
    </lineage>
</organism>
<dbReference type="Proteomes" id="UP000034805">
    <property type="component" value="Unassembled WGS sequence"/>
</dbReference>
<dbReference type="Pfam" id="PF25372">
    <property type="entry name" value="DUF7885"/>
    <property type="match status" value="1"/>
</dbReference>
<name>A0A0P7UX39_SCLFO</name>
<dbReference type="STRING" id="113540.ENSSFOP00015035463"/>
<dbReference type="InterPro" id="IPR032675">
    <property type="entry name" value="LRR_dom_sf"/>
</dbReference>
<evidence type="ECO:0000313" key="4">
    <source>
        <dbReference type="EMBL" id="KPP64651.1"/>
    </source>
</evidence>
<dbReference type="SMART" id="SM00367">
    <property type="entry name" value="LRR_CC"/>
    <property type="match status" value="6"/>
</dbReference>
<reference evidence="4 5" key="1">
    <citation type="submission" date="2015-08" db="EMBL/GenBank/DDBJ databases">
        <title>The genome of the Asian arowana (Scleropages formosus).</title>
        <authorList>
            <person name="Tan M.H."/>
            <person name="Gan H.M."/>
            <person name="Croft L.J."/>
            <person name="Austin C.M."/>
        </authorList>
    </citation>
    <scope>NUCLEOTIDE SEQUENCE [LARGE SCALE GENOMIC DNA]</scope>
    <source>
        <strain evidence="4">Aro1</strain>
    </source>
</reference>
<dbReference type="SUPFAM" id="SSF52047">
    <property type="entry name" value="RNI-like"/>
    <property type="match status" value="1"/>
</dbReference>